<dbReference type="OrthoDB" id="7936313at2759"/>
<comment type="caution">
    <text evidence="2">The sequence shown here is derived from an EMBL/GenBank/DDBJ whole genome shotgun (WGS) entry which is preliminary data.</text>
</comment>
<evidence type="ECO:0000313" key="3">
    <source>
        <dbReference type="Proteomes" id="UP000708208"/>
    </source>
</evidence>
<keyword evidence="3" id="KW-1185">Reference proteome</keyword>
<evidence type="ECO:0000313" key="2">
    <source>
        <dbReference type="EMBL" id="CAG7718173.1"/>
    </source>
</evidence>
<dbReference type="Proteomes" id="UP000708208">
    <property type="component" value="Unassembled WGS sequence"/>
</dbReference>
<evidence type="ECO:0000256" key="1">
    <source>
        <dbReference type="SAM" id="MobiDB-lite"/>
    </source>
</evidence>
<accession>A0A8J2NQS3</accession>
<dbReference type="EMBL" id="CAJVCH010051393">
    <property type="protein sequence ID" value="CAG7718173.1"/>
    <property type="molecule type" value="Genomic_DNA"/>
</dbReference>
<dbReference type="AlphaFoldDB" id="A0A8J2NQS3"/>
<name>A0A8J2NQS3_9HEXA</name>
<reference evidence="2" key="1">
    <citation type="submission" date="2021-06" db="EMBL/GenBank/DDBJ databases">
        <authorList>
            <person name="Hodson N. C."/>
            <person name="Mongue J. A."/>
            <person name="Jaron S. K."/>
        </authorList>
    </citation>
    <scope>NUCLEOTIDE SEQUENCE</scope>
</reference>
<feature type="compositionally biased region" description="Polar residues" evidence="1">
    <location>
        <begin position="105"/>
        <end position="124"/>
    </location>
</feature>
<sequence length="140" mass="15886">MVCFIFCGDTKRVRCVENEIIIDFINTYSVENDFGMLRIGWISYVLSDLEFDDLHSKLSNWNKSDSKSDYRLDLRTDYKAYPKRESLKQGTQQDSSDAKDDSKIESNPNATTNPPVETSNSTPGEVTEPTAEQGTKHTGF</sequence>
<proteinExistence type="predicted"/>
<feature type="region of interest" description="Disordered" evidence="1">
    <location>
        <begin position="83"/>
        <end position="140"/>
    </location>
</feature>
<protein>
    <submittedName>
        <fullName evidence="2">Uncharacterized protein</fullName>
    </submittedName>
</protein>
<organism evidence="2 3">
    <name type="scientific">Allacma fusca</name>
    <dbReference type="NCBI Taxonomy" id="39272"/>
    <lineage>
        <taxon>Eukaryota</taxon>
        <taxon>Metazoa</taxon>
        <taxon>Ecdysozoa</taxon>
        <taxon>Arthropoda</taxon>
        <taxon>Hexapoda</taxon>
        <taxon>Collembola</taxon>
        <taxon>Symphypleona</taxon>
        <taxon>Sminthuridae</taxon>
        <taxon>Allacma</taxon>
    </lineage>
</organism>
<gene>
    <name evidence="2" type="ORF">AFUS01_LOCUS7590</name>
</gene>